<name>A0AC35TVV1_9BILA</name>
<dbReference type="Proteomes" id="UP000095286">
    <property type="component" value="Unplaced"/>
</dbReference>
<reference evidence="2" key="1">
    <citation type="submission" date="2016-11" db="UniProtKB">
        <authorList>
            <consortium name="WormBaseParasite"/>
        </authorList>
    </citation>
    <scope>IDENTIFICATION</scope>
    <source>
        <strain evidence="2">KR3021</strain>
    </source>
</reference>
<accession>A0AC35TVV1</accession>
<evidence type="ECO:0000313" key="1">
    <source>
        <dbReference type="Proteomes" id="UP000095286"/>
    </source>
</evidence>
<sequence length="518" mass="57342">MLHIRPLSFVKSALTKPQYYSTYGALGGTGFLLAIYFCEWKTVGQYIPLWNQRYPKEDNQIIESLLTEVFAYYEQGAIYEEENEDDLAQIMFKRGLEIFEETVKIVEATDHFLYPKLKDMSDKISVKLSQKSDPDVITKMNIKPATAEPINMLERNKNEIKDDIEAELIFFIPDGVKLFVIEGESATIPTYPTSLQILKFKKSVLIQDGKDEMKAEAFIQVGPWVYPLIPKKTPVLENEFNTFVVPNPVPENPNMCVGIMIPQDIDKVVKDDFVKLLKTLTEFKTNEKDATGGMTDSEKRRFSEKIALFLIGGGDKVAHGILTVAGKGTSIIQKGGEKTRSTLNTNEVPANINPLVKHSVFYIHKGSKVVAKATRGLLDAIGNVGVAVGGRVAKTISGDSPSRVTSGTFNIIGGGITGVSTVWMSLENASKILFRSIADETVESVNHKYGQDAATTAHKAVYSVGHTGLAAMQIWDLGPRSIAGRMTRKAGIQFATQLSDKRHASNLNIEEQLEKKIK</sequence>
<proteinExistence type="predicted"/>
<protein>
    <submittedName>
        <fullName evidence="2">Inheritance of peroxisomes protein 1</fullName>
    </submittedName>
</protein>
<dbReference type="WBParaSite" id="RSKR_0000442900.1">
    <property type="protein sequence ID" value="RSKR_0000442900.1"/>
    <property type="gene ID" value="RSKR_0000442900"/>
</dbReference>
<organism evidence="1 2">
    <name type="scientific">Rhabditophanes sp. KR3021</name>
    <dbReference type="NCBI Taxonomy" id="114890"/>
    <lineage>
        <taxon>Eukaryota</taxon>
        <taxon>Metazoa</taxon>
        <taxon>Ecdysozoa</taxon>
        <taxon>Nematoda</taxon>
        <taxon>Chromadorea</taxon>
        <taxon>Rhabditida</taxon>
        <taxon>Tylenchina</taxon>
        <taxon>Panagrolaimomorpha</taxon>
        <taxon>Strongyloidoidea</taxon>
        <taxon>Alloionematidae</taxon>
        <taxon>Rhabditophanes</taxon>
    </lineage>
</organism>
<evidence type="ECO:0000313" key="2">
    <source>
        <dbReference type="WBParaSite" id="RSKR_0000442900.1"/>
    </source>
</evidence>